<feature type="compositionally biased region" description="Basic and acidic residues" evidence="1">
    <location>
        <begin position="18"/>
        <end position="34"/>
    </location>
</feature>
<name>A0A9W7ZGC3_9FUNG</name>
<organism evidence="2 3">
    <name type="scientific">Tieghemiomyces parasiticus</name>
    <dbReference type="NCBI Taxonomy" id="78921"/>
    <lineage>
        <taxon>Eukaryota</taxon>
        <taxon>Fungi</taxon>
        <taxon>Fungi incertae sedis</taxon>
        <taxon>Zoopagomycota</taxon>
        <taxon>Kickxellomycotina</taxon>
        <taxon>Dimargaritomycetes</taxon>
        <taxon>Dimargaritales</taxon>
        <taxon>Dimargaritaceae</taxon>
        <taxon>Tieghemiomyces</taxon>
    </lineage>
</organism>
<feature type="region of interest" description="Disordered" evidence="1">
    <location>
        <begin position="1"/>
        <end position="37"/>
    </location>
</feature>
<dbReference type="EMBL" id="JANBPT010001474">
    <property type="protein sequence ID" value="KAJ1907443.1"/>
    <property type="molecule type" value="Genomic_DNA"/>
</dbReference>
<sequence>MPKVTHKAPAQEAPEPARSAKSEGAKKATKRQEADSDAPIVRFDYMSAYSKVDANFVHSEKHRSKAAKRAAKGKEAFNPYGTVTFAPGLKKKPIRANLAPESGNRSTSFRPSKKI</sequence>
<feature type="region of interest" description="Disordered" evidence="1">
    <location>
        <begin position="94"/>
        <end position="115"/>
    </location>
</feature>
<evidence type="ECO:0000313" key="2">
    <source>
        <dbReference type="EMBL" id="KAJ1907443.1"/>
    </source>
</evidence>
<accession>A0A9W7ZGC3</accession>
<keyword evidence="3" id="KW-1185">Reference proteome</keyword>
<gene>
    <name evidence="2" type="ORF">IWQ60_011863</name>
</gene>
<proteinExistence type="predicted"/>
<evidence type="ECO:0000313" key="3">
    <source>
        <dbReference type="Proteomes" id="UP001150569"/>
    </source>
</evidence>
<dbReference type="Proteomes" id="UP001150569">
    <property type="component" value="Unassembled WGS sequence"/>
</dbReference>
<dbReference type="AlphaFoldDB" id="A0A9W7ZGC3"/>
<evidence type="ECO:0000256" key="1">
    <source>
        <dbReference type="SAM" id="MobiDB-lite"/>
    </source>
</evidence>
<reference evidence="2" key="1">
    <citation type="submission" date="2022-07" db="EMBL/GenBank/DDBJ databases">
        <title>Phylogenomic reconstructions and comparative analyses of Kickxellomycotina fungi.</title>
        <authorList>
            <person name="Reynolds N.K."/>
            <person name="Stajich J.E."/>
            <person name="Barry K."/>
            <person name="Grigoriev I.V."/>
            <person name="Crous P."/>
            <person name="Smith M.E."/>
        </authorList>
    </citation>
    <scope>NUCLEOTIDE SEQUENCE</scope>
    <source>
        <strain evidence="2">RSA 861</strain>
    </source>
</reference>
<feature type="compositionally biased region" description="Polar residues" evidence="1">
    <location>
        <begin position="103"/>
        <end position="115"/>
    </location>
</feature>
<protein>
    <submittedName>
        <fullName evidence="2">Uncharacterized protein</fullName>
    </submittedName>
</protein>
<comment type="caution">
    <text evidence="2">The sequence shown here is derived from an EMBL/GenBank/DDBJ whole genome shotgun (WGS) entry which is preliminary data.</text>
</comment>